<evidence type="ECO:0000313" key="6">
    <source>
        <dbReference type="Proteomes" id="UP000624041"/>
    </source>
</evidence>
<name>A0A917XUJ2_9BACI</name>
<organism evidence="5 6">
    <name type="scientific">Oceanobacillus indicireducens</name>
    <dbReference type="NCBI Taxonomy" id="1004261"/>
    <lineage>
        <taxon>Bacteria</taxon>
        <taxon>Bacillati</taxon>
        <taxon>Bacillota</taxon>
        <taxon>Bacilli</taxon>
        <taxon>Bacillales</taxon>
        <taxon>Bacillaceae</taxon>
        <taxon>Oceanobacillus</taxon>
    </lineage>
</organism>
<reference evidence="5" key="2">
    <citation type="submission" date="2020-09" db="EMBL/GenBank/DDBJ databases">
        <authorList>
            <person name="Sun Q."/>
            <person name="Ohkuma M."/>
        </authorList>
    </citation>
    <scope>NUCLEOTIDE SEQUENCE</scope>
    <source>
        <strain evidence="5">JCM 17251</strain>
    </source>
</reference>
<dbReference type="Pfam" id="PF17853">
    <property type="entry name" value="GGDEF_2"/>
    <property type="match status" value="1"/>
</dbReference>
<protein>
    <submittedName>
        <fullName evidence="5">CdaR family transcriptional regulator</fullName>
    </submittedName>
</protein>
<gene>
    <name evidence="5" type="ORF">GCM10007971_08810</name>
</gene>
<feature type="domain" description="PucR C-terminal helix-turn-helix" evidence="3">
    <location>
        <begin position="336"/>
        <end position="387"/>
    </location>
</feature>
<dbReference type="InterPro" id="IPR051448">
    <property type="entry name" value="CdaR-like_regulators"/>
</dbReference>
<evidence type="ECO:0000259" key="3">
    <source>
        <dbReference type="Pfam" id="PF13556"/>
    </source>
</evidence>
<dbReference type="InterPro" id="IPR042070">
    <property type="entry name" value="PucR_C-HTH_sf"/>
</dbReference>
<dbReference type="InterPro" id="IPR008599">
    <property type="entry name" value="Diacid_rec"/>
</dbReference>
<reference evidence="5" key="1">
    <citation type="journal article" date="2014" name="Int. J. Syst. Evol. Microbiol.">
        <title>Complete genome sequence of Corynebacterium casei LMG S-19264T (=DSM 44701T), isolated from a smear-ripened cheese.</title>
        <authorList>
            <consortium name="US DOE Joint Genome Institute (JGI-PGF)"/>
            <person name="Walter F."/>
            <person name="Albersmeier A."/>
            <person name="Kalinowski J."/>
            <person name="Ruckert C."/>
        </authorList>
    </citation>
    <scope>NUCLEOTIDE SEQUENCE</scope>
    <source>
        <strain evidence="5">JCM 17251</strain>
    </source>
</reference>
<dbReference type="AlphaFoldDB" id="A0A917XUJ2"/>
<keyword evidence="6" id="KW-1185">Reference proteome</keyword>
<dbReference type="PANTHER" id="PTHR33744">
    <property type="entry name" value="CARBOHYDRATE DIACID REGULATOR"/>
    <property type="match status" value="1"/>
</dbReference>
<dbReference type="InterPro" id="IPR025736">
    <property type="entry name" value="PucR_C-HTH_dom"/>
</dbReference>
<accession>A0A917XUJ2</accession>
<dbReference type="Proteomes" id="UP000624041">
    <property type="component" value="Unassembled WGS sequence"/>
</dbReference>
<evidence type="ECO:0000313" key="5">
    <source>
        <dbReference type="EMBL" id="GGN52790.1"/>
    </source>
</evidence>
<dbReference type="PANTHER" id="PTHR33744:SF15">
    <property type="entry name" value="CARBOHYDRATE DIACID REGULATOR"/>
    <property type="match status" value="1"/>
</dbReference>
<comment type="caution">
    <text evidence="5">The sequence shown here is derived from an EMBL/GenBank/DDBJ whole genome shotgun (WGS) entry which is preliminary data.</text>
</comment>
<dbReference type="InterPro" id="IPR009057">
    <property type="entry name" value="Homeodomain-like_sf"/>
</dbReference>
<proteinExistence type="inferred from homology"/>
<feature type="domain" description="CdaR GGDEF-like" evidence="4">
    <location>
        <begin position="144"/>
        <end position="277"/>
    </location>
</feature>
<evidence type="ECO:0000259" key="2">
    <source>
        <dbReference type="Pfam" id="PF05651"/>
    </source>
</evidence>
<dbReference type="SUPFAM" id="SSF46689">
    <property type="entry name" value="Homeodomain-like"/>
    <property type="match status" value="1"/>
</dbReference>
<dbReference type="Gene3D" id="1.10.10.2840">
    <property type="entry name" value="PucR C-terminal helix-turn-helix domain"/>
    <property type="match status" value="1"/>
</dbReference>
<evidence type="ECO:0000256" key="1">
    <source>
        <dbReference type="ARBA" id="ARBA00006754"/>
    </source>
</evidence>
<evidence type="ECO:0000259" key="4">
    <source>
        <dbReference type="Pfam" id="PF17853"/>
    </source>
</evidence>
<comment type="similarity">
    <text evidence="1">Belongs to the CdaR family.</text>
</comment>
<dbReference type="Pfam" id="PF13556">
    <property type="entry name" value="HTH_30"/>
    <property type="match status" value="1"/>
</dbReference>
<feature type="domain" description="Putative sugar diacid recognition" evidence="2">
    <location>
        <begin position="6"/>
        <end position="133"/>
    </location>
</feature>
<dbReference type="InterPro" id="IPR041522">
    <property type="entry name" value="CdaR_GGDEF"/>
</dbReference>
<dbReference type="Pfam" id="PF05651">
    <property type="entry name" value="Diacid_rec"/>
    <property type="match status" value="1"/>
</dbReference>
<dbReference type="EMBL" id="BMOS01000004">
    <property type="protein sequence ID" value="GGN52790.1"/>
    <property type="molecule type" value="Genomic_DNA"/>
</dbReference>
<sequence>MDLLVQFAQKVVEAVSKISPFAISLSDHNGYIIGSTDSSRVGTYHLPSKEVIEKNDHIIFDKVQIKNMVNVYEGIAFPLQFDHKTVGVLGIIGPPAQVKPYGLLIKNYVEIMWQETFHRQITDMKAKTRETFAQYILLNEVVQTERVKQYCGVLGIPYGKKSFCIVIDIGNSLLHSAKKHISIDQLKDNLLRCTQEAYICTDCGLATFLNSEKIVVVRQVGSEGEYRELLQQFEKQSRELIRLYRIYSIKDPSIAAGSLSPAIEQVSESYHEAVKLIQFAKERSLESNIHTIFDWEIILEQLPLETSKEYRNKIQFRIHTLMEHDRFKEMADLFIAYCENNMNISQTAKVLFIHRNTLIYRLKKIEEMTGLNTSNFQDCILLYLALKK</sequence>